<gene>
    <name evidence="3" type="ORF">FFLO_00311</name>
</gene>
<dbReference type="AlphaFoldDB" id="A0A8K0NTK5"/>
<evidence type="ECO:0000313" key="3">
    <source>
        <dbReference type="EMBL" id="KAG7575492.1"/>
    </source>
</evidence>
<proteinExistence type="predicted"/>
<feature type="region of interest" description="Disordered" evidence="1">
    <location>
        <begin position="15"/>
        <end position="34"/>
    </location>
</feature>
<sequence length="135" mass="14822">MPFPQHHLGRQLRLTAKRSPLPGPQARAPAPKGSISTARMGMTTLPPFTAHQFNHMLNKVPTNYREKASRTTFRQEQAGLLAGFWACSLVGFGCMYTTALLLEENDDGEGLAALLFVPKRVEKPDTHTHLSGGLL</sequence>
<name>A0A8K0NTK5_9TREE</name>
<organism evidence="3 4">
    <name type="scientific">Filobasidium floriforme</name>
    <dbReference type="NCBI Taxonomy" id="5210"/>
    <lineage>
        <taxon>Eukaryota</taxon>
        <taxon>Fungi</taxon>
        <taxon>Dikarya</taxon>
        <taxon>Basidiomycota</taxon>
        <taxon>Agaricomycotina</taxon>
        <taxon>Tremellomycetes</taxon>
        <taxon>Filobasidiales</taxon>
        <taxon>Filobasidiaceae</taxon>
        <taxon>Filobasidium</taxon>
    </lineage>
</organism>
<keyword evidence="2" id="KW-0812">Transmembrane</keyword>
<dbReference type="EMBL" id="JABELV010000003">
    <property type="protein sequence ID" value="KAG7575492.1"/>
    <property type="molecule type" value="Genomic_DNA"/>
</dbReference>
<comment type="caution">
    <text evidence="3">The sequence shown here is derived from an EMBL/GenBank/DDBJ whole genome shotgun (WGS) entry which is preliminary data.</text>
</comment>
<dbReference type="Proteomes" id="UP000812966">
    <property type="component" value="Unassembled WGS sequence"/>
</dbReference>
<evidence type="ECO:0000313" key="4">
    <source>
        <dbReference type="Proteomes" id="UP000812966"/>
    </source>
</evidence>
<keyword evidence="4" id="KW-1185">Reference proteome</keyword>
<evidence type="ECO:0000256" key="1">
    <source>
        <dbReference type="SAM" id="MobiDB-lite"/>
    </source>
</evidence>
<protein>
    <submittedName>
        <fullName evidence="3">Uncharacterized protein</fullName>
    </submittedName>
</protein>
<keyword evidence="2" id="KW-1133">Transmembrane helix</keyword>
<reference evidence="3" key="1">
    <citation type="submission" date="2020-04" db="EMBL/GenBank/DDBJ databases">
        <title>Analysis of mating type loci in Filobasidium floriforme.</title>
        <authorList>
            <person name="Nowrousian M."/>
        </authorList>
    </citation>
    <scope>NUCLEOTIDE SEQUENCE</scope>
    <source>
        <strain evidence="3">CBS 6242</strain>
    </source>
</reference>
<feature type="transmembrane region" description="Helical" evidence="2">
    <location>
        <begin position="80"/>
        <end position="102"/>
    </location>
</feature>
<evidence type="ECO:0000256" key="2">
    <source>
        <dbReference type="SAM" id="Phobius"/>
    </source>
</evidence>
<accession>A0A8K0NTK5</accession>
<keyword evidence="2" id="KW-0472">Membrane</keyword>